<dbReference type="Proteomes" id="UP000317909">
    <property type="component" value="Chromosome"/>
</dbReference>
<dbReference type="AlphaFoldDB" id="A0A517U013"/>
<organism evidence="2 3">
    <name type="scientific">Lacipirellula limnantheis</name>
    <dbReference type="NCBI Taxonomy" id="2528024"/>
    <lineage>
        <taxon>Bacteria</taxon>
        <taxon>Pseudomonadati</taxon>
        <taxon>Planctomycetota</taxon>
        <taxon>Planctomycetia</taxon>
        <taxon>Pirellulales</taxon>
        <taxon>Lacipirellulaceae</taxon>
        <taxon>Lacipirellula</taxon>
    </lineage>
</organism>
<dbReference type="GO" id="GO:0020037">
    <property type="term" value="F:heme binding"/>
    <property type="evidence" value="ECO:0007669"/>
    <property type="project" value="InterPro"/>
</dbReference>
<feature type="signal peptide" evidence="1">
    <location>
        <begin position="1"/>
        <end position="24"/>
    </location>
</feature>
<evidence type="ECO:0000256" key="1">
    <source>
        <dbReference type="SAM" id="SignalP"/>
    </source>
</evidence>
<accession>A0A517U013</accession>
<dbReference type="KEGG" id="llh:I41_31610"/>
<protein>
    <recommendedName>
        <fullName evidence="4">Cytochrome C</fullName>
    </recommendedName>
</protein>
<dbReference type="SUPFAM" id="SSF47175">
    <property type="entry name" value="Cytochromes"/>
    <property type="match status" value="1"/>
</dbReference>
<gene>
    <name evidence="2" type="ORF">I41_31610</name>
</gene>
<dbReference type="GO" id="GO:0009055">
    <property type="term" value="F:electron transfer activity"/>
    <property type="evidence" value="ECO:0007669"/>
    <property type="project" value="InterPro"/>
</dbReference>
<evidence type="ECO:0000313" key="3">
    <source>
        <dbReference type="Proteomes" id="UP000317909"/>
    </source>
</evidence>
<dbReference type="EMBL" id="CP036339">
    <property type="protein sequence ID" value="QDT73969.1"/>
    <property type="molecule type" value="Genomic_DNA"/>
</dbReference>
<reference evidence="2 3" key="1">
    <citation type="submission" date="2019-02" db="EMBL/GenBank/DDBJ databases">
        <title>Deep-cultivation of Planctomycetes and their phenomic and genomic characterization uncovers novel biology.</title>
        <authorList>
            <person name="Wiegand S."/>
            <person name="Jogler M."/>
            <person name="Boedeker C."/>
            <person name="Pinto D."/>
            <person name="Vollmers J."/>
            <person name="Rivas-Marin E."/>
            <person name="Kohn T."/>
            <person name="Peeters S.H."/>
            <person name="Heuer A."/>
            <person name="Rast P."/>
            <person name="Oberbeckmann S."/>
            <person name="Bunk B."/>
            <person name="Jeske O."/>
            <person name="Meyerdierks A."/>
            <person name="Storesund J.E."/>
            <person name="Kallscheuer N."/>
            <person name="Luecker S."/>
            <person name="Lage O.M."/>
            <person name="Pohl T."/>
            <person name="Merkel B.J."/>
            <person name="Hornburger P."/>
            <person name="Mueller R.-W."/>
            <person name="Bruemmer F."/>
            <person name="Labrenz M."/>
            <person name="Spormann A.M."/>
            <person name="Op den Camp H."/>
            <person name="Overmann J."/>
            <person name="Amann R."/>
            <person name="Jetten M.S.M."/>
            <person name="Mascher T."/>
            <person name="Medema M.H."/>
            <person name="Devos D.P."/>
            <person name="Kaster A.-K."/>
            <person name="Ovreas L."/>
            <person name="Rohde M."/>
            <person name="Galperin M.Y."/>
            <person name="Jogler C."/>
        </authorList>
    </citation>
    <scope>NUCLEOTIDE SEQUENCE [LARGE SCALE GENOMIC DNA]</scope>
    <source>
        <strain evidence="2 3">I41</strain>
    </source>
</reference>
<name>A0A517U013_9BACT</name>
<keyword evidence="3" id="KW-1185">Reference proteome</keyword>
<feature type="chain" id="PRO_5022171744" description="Cytochrome C" evidence="1">
    <location>
        <begin position="25"/>
        <end position="143"/>
    </location>
</feature>
<keyword evidence="1" id="KW-0732">Signal</keyword>
<sequence precursor="true">MNMPTRLALVTLGLATFLSLRVGAEEPAKKDAEAKGRSSNQLLMRDKLVQMNAVLEGLTLNDFAEVEEAAKTLRMISRATSWHIADPTPQYNRISKNFQEQTADLERHAQEKNVEAATLDLVRMNITCTHCHQHMRDIAADGK</sequence>
<proteinExistence type="predicted"/>
<dbReference type="RefSeq" id="WP_145433729.1">
    <property type="nucleotide sequence ID" value="NZ_CP036339.1"/>
</dbReference>
<dbReference type="OrthoDB" id="287770at2"/>
<dbReference type="GO" id="GO:0022900">
    <property type="term" value="P:electron transport chain"/>
    <property type="evidence" value="ECO:0007669"/>
    <property type="project" value="InterPro"/>
</dbReference>
<dbReference type="GO" id="GO:0005506">
    <property type="term" value="F:iron ion binding"/>
    <property type="evidence" value="ECO:0007669"/>
    <property type="project" value="InterPro"/>
</dbReference>
<evidence type="ECO:0000313" key="2">
    <source>
        <dbReference type="EMBL" id="QDT73969.1"/>
    </source>
</evidence>
<dbReference type="InterPro" id="IPR010980">
    <property type="entry name" value="Cyt_c/b562"/>
</dbReference>
<evidence type="ECO:0008006" key="4">
    <source>
        <dbReference type="Google" id="ProtNLM"/>
    </source>
</evidence>